<accession>A0A7U5K9F1</accession>
<dbReference type="KEGG" id="csil:CBE74_05945"/>
<sequence>MCQIKKLLLLIDVYRKTATRILAPPKEYRTQKASLEFLSTSPTKSAVNTAPDLVWGIKKAKKDQEELPLTA</sequence>
<dbReference type="AlphaFoldDB" id="A0A7U5K9F1"/>
<name>A0A7U5K9F1_9CORY</name>
<dbReference type="EMBL" id="CP021417">
    <property type="protein sequence ID" value="ARU46105.1"/>
    <property type="molecule type" value="Genomic_DNA"/>
</dbReference>
<reference evidence="1" key="2">
    <citation type="submission" date="2017-05" db="EMBL/GenBank/DDBJ databases">
        <authorList>
            <person name="Oliveira G."/>
            <person name="Souza T."/>
            <person name="Jamal S."/>
            <person name="Jaiswal A."/>
            <person name="Lima A."/>
            <person name="Gomide A."/>
            <person name="FIgueiredo H."/>
            <person name="Vasco V."/>
        </authorList>
    </citation>
    <scope>NUCLEOTIDE SEQUENCE</scope>
    <source>
        <strain evidence="1">PO100/5</strain>
    </source>
</reference>
<evidence type="ECO:0000313" key="1">
    <source>
        <dbReference type="EMBL" id="ARU46105.1"/>
    </source>
</evidence>
<reference evidence="1" key="4">
    <citation type="journal article" date="2020" name="Int. J. Syst. Evol. Microbiol.">
        <title>Corynebacterium silvaticum sp. nov., a unique group of NTTB corynebacteria in wild boar and roe deer.</title>
        <authorList>
            <person name="Dangel A."/>
            <person name="Berger A."/>
            <person name="Rau J."/>
            <person name="Eisenberg T."/>
            <person name="Kampfer P."/>
            <person name="Margos G."/>
            <person name="Contzen M."/>
            <person name="Busse H.J."/>
            <person name="Konrad R."/>
            <person name="Peters M."/>
            <person name="Sting R."/>
            <person name="Sing A."/>
        </authorList>
    </citation>
    <scope>NUCLEOTIDE SEQUENCE</scope>
    <source>
        <strain evidence="1">PO100/5</strain>
    </source>
</reference>
<protein>
    <submittedName>
        <fullName evidence="1">Uncharacterized protein</fullName>
    </submittedName>
</protein>
<gene>
    <name evidence="1" type="ORF">CBE74_05945</name>
</gene>
<reference evidence="1" key="1">
    <citation type="journal article" date="2014" name="BMC Vet. Res.">
        <title>First report of Corynebacterium pseudotuberculosis from caseous lymphadenitis lesions in Black Alentejano pig (Sus scrofa domesticus).</title>
        <authorList>
            <person name="Oliveira M."/>
            <person name="Barroco C."/>
            <person name="Mottola C."/>
            <person name="Santos R."/>
            <person name="Lemsaddek A."/>
            <person name="Tavares L."/>
            <person name="Semedo-Lemsaddek T."/>
        </authorList>
    </citation>
    <scope>NUCLEOTIDE SEQUENCE [LARGE SCALE GENOMIC DNA]</scope>
    <source>
        <strain evidence="1">PO100/5</strain>
    </source>
</reference>
<proteinExistence type="predicted"/>
<reference evidence="1" key="3">
    <citation type="journal article" date="2020" name="Antonie Van Leeuwenhoek">
        <title>Phylogenomic characterisation of a novel corynebacterial species pathogenic to animals.</title>
        <authorList>
            <person name="Moller J."/>
            <person name="Musella L."/>
            <person name="Melnikov V."/>
            <person name="Geissdorfer W."/>
            <person name="Burkovski A."/>
            <person name="Sangal V."/>
        </authorList>
    </citation>
    <scope>NUCLEOTIDE SEQUENCE</scope>
    <source>
        <strain evidence="1">PO100/5</strain>
    </source>
</reference>
<organism evidence="1">
    <name type="scientific">Corynebacterium silvaticum</name>
    <dbReference type="NCBI Taxonomy" id="2320431"/>
    <lineage>
        <taxon>Bacteria</taxon>
        <taxon>Bacillati</taxon>
        <taxon>Actinomycetota</taxon>
        <taxon>Actinomycetes</taxon>
        <taxon>Mycobacteriales</taxon>
        <taxon>Corynebacteriaceae</taxon>
        <taxon>Corynebacterium</taxon>
    </lineage>
</organism>
<reference evidence="1" key="5">
    <citation type="journal article" date="2020" name="PLoS ONE">
        <title>Taxonomic classification of strain PO100/5 shows a broader geographic distribution and genetic markers of the recently described Corynebacterium silvaticum.</title>
        <authorList>
            <person name="Viana M.V.C."/>
            <person name="Profeta R."/>
            <person name="da Silva A.L."/>
            <person name="Hurtado R."/>
            <person name="Cerqueira J.C."/>
            <person name="Ribeiro B.F.S."/>
            <person name="Almeida M.O."/>
            <person name="Morais-Rodrigues F."/>
            <person name="Soares S.C."/>
            <person name="Oliveira M."/>
            <person name="Tavares L."/>
            <person name="Figueiredo H."/>
            <person name="Wattam A.R."/>
            <person name="Barh D."/>
            <person name="Ghosh P."/>
            <person name="Silva A."/>
            <person name="Azevedo V."/>
        </authorList>
    </citation>
    <scope>NUCLEOTIDE SEQUENCE</scope>
    <source>
        <strain evidence="1">PO100/5</strain>
    </source>
</reference>